<name>A0ABQ4J916_9ACTN</name>
<reference evidence="1 2" key="1">
    <citation type="submission" date="2021-01" db="EMBL/GenBank/DDBJ databases">
        <title>Whole genome shotgun sequence of Verrucosispora qiuiae NBRC 106684.</title>
        <authorList>
            <person name="Komaki H."/>
            <person name="Tamura T."/>
        </authorList>
    </citation>
    <scope>NUCLEOTIDE SEQUENCE [LARGE SCALE GENOMIC DNA]</scope>
    <source>
        <strain evidence="1 2">NBRC 106684</strain>
    </source>
</reference>
<evidence type="ECO:0000313" key="1">
    <source>
        <dbReference type="EMBL" id="GIJ26583.1"/>
    </source>
</evidence>
<dbReference type="Proteomes" id="UP000653076">
    <property type="component" value="Unassembled WGS sequence"/>
</dbReference>
<dbReference type="RefSeq" id="WP_204034110.1">
    <property type="nucleotide sequence ID" value="NZ_BOPC01000022.1"/>
</dbReference>
<gene>
    <name evidence="1" type="ORF">Vqi01_17450</name>
</gene>
<evidence type="ECO:0008006" key="3">
    <source>
        <dbReference type="Google" id="ProtNLM"/>
    </source>
</evidence>
<dbReference type="EMBL" id="BOPC01000022">
    <property type="protein sequence ID" value="GIJ26583.1"/>
    <property type="molecule type" value="Genomic_DNA"/>
</dbReference>
<proteinExistence type="predicted"/>
<sequence>MTSQSHLPLRPLWLCRACAAPWPCASARLTLLTDYRNDRITLSIYLAARLYDAVEDLYRLDPQNVPKPAALHDRFLGWAAPRTPRR</sequence>
<organism evidence="1 2">
    <name type="scientific">Micromonospora qiuiae</name>
    <dbReference type="NCBI Taxonomy" id="502268"/>
    <lineage>
        <taxon>Bacteria</taxon>
        <taxon>Bacillati</taxon>
        <taxon>Actinomycetota</taxon>
        <taxon>Actinomycetes</taxon>
        <taxon>Micromonosporales</taxon>
        <taxon>Micromonosporaceae</taxon>
        <taxon>Micromonospora</taxon>
    </lineage>
</organism>
<keyword evidence="2" id="KW-1185">Reference proteome</keyword>
<protein>
    <recommendedName>
        <fullName evidence="3">Flavin reductase</fullName>
    </recommendedName>
</protein>
<comment type="caution">
    <text evidence="1">The sequence shown here is derived from an EMBL/GenBank/DDBJ whole genome shotgun (WGS) entry which is preliminary data.</text>
</comment>
<accession>A0ABQ4J916</accession>
<evidence type="ECO:0000313" key="2">
    <source>
        <dbReference type="Proteomes" id="UP000653076"/>
    </source>
</evidence>